<evidence type="ECO:0000259" key="1">
    <source>
        <dbReference type="Pfam" id="PF19916"/>
    </source>
</evidence>
<dbReference type="Pfam" id="PF19956">
    <property type="entry name" value="EAD2"/>
    <property type="match status" value="1"/>
</dbReference>
<feature type="domain" description="vWA-MoxR associated protein middle region 0" evidence="1">
    <location>
        <begin position="131"/>
        <end position="211"/>
    </location>
</feature>
<accession>A0ABY8WPD8</accession>
<dbReference type="RefSeq" id="WP_284920760.1">
    <property type="nucleotide sequence ID" value="NZ_CP126980.1"/>
</dbReference>
<evidence type="ECO:0000259" key="2">
    <source>
        <dbReference type="Pfam" id="PF19956"/>
    </source>
</evidence>
<dbReference type="InterPro" id="IPR045431">
    <property type="entry name" value="EAD2"/>
</dbReference>
<dbReference type="Pfam" id="PF20028">
    <property type="entry name" value="VMAP-C"/>
    <property type="match status" value="1"/>
</dbReference>
<gene>
    <name evidence="4" type="ORF">ACTOB_002972</name>
</gene>
<protein>
    <submittedName>
        <fullName evidence="4">Uncharacterized protein</fullName>
    </submittedName>
</protein>
<evidence type="ECO:0000259" key="3">
    <source>
        <dbReference type="Pfam" id="PF20028"/>
    </source>
</evidence>
<organism evidence="4 5">
    <name type="scientific">Actinoplanes oblitus</name>
    <dbReference type="NCBI Taxonomy" id="3040509"/>
    <lineage>
        <taxon>Bacteria</taxon>
        <taxon>Bacillati</taxon>
        <taxon>Actinomycetota</taxon>
        <taxon>Actinomycetes</taxon>
        <taxon>Micromonosporales</taxon>
        <taxon>Micromonosporaceae</taxon>
        <taxon>Actinoplanes</taxon>
    </lineage>
</organism>
<reference evidence="4 5" key="1">
    <citation type="submission" date="2023-06" db="EMBL/GenBank/DDBJ databases">
        <authorList>
            <person name="Yushchuk O."/>
            <person name="Binda E."/>
            <person name="Ruckert-Reed C."/>
            <person name="Fedorenko V."/>
            <person name="Kalinowski J."/>
            <person name="Marinelli F."/>
        </authorList>
    </citation>
    <scope>NUCLEOTIDE SEQUENCE [LARGE SCALE GENOMIC DNA]</scope>
    <source>
        <strain evidence="4 5">NRRL 3884</strain>
    </source>
</reference>
<proteinExistence type="predicted"/>
<dbReference type="Proteomes" id="UP001240150">
    <property type="component" value="Chromosome"/>
</dbReference>
<keyword evidence="5" id="KW-1185">Reference proteome</keyword>
<feature type="domain" description="vWA-MoxR associated protein C-terminal" evidence="3">
    <location>
        <begin position="241"/>
        <end position="480"/>
    </location>
</feature>
<dbReference type="InterPro" id="IPR045450">
    <property type="entry name" value="VMAP_C"/>
</dbReference>
<evidence type="ECO:0000313" key="5">
    <source>
        <dbReference type="Proteomes" id="UP001240150"/>
    </source>
</evidence>
<feature type="domain" description="Effector-associated" evidence="2">
    <location>
        <begin position="26"/>
        <end position="107"/>
    </location>
</feature>
<dbReference type="EMBL" id="CP126980">
    <property type="protein sequence ID" value="WIM99322.1"/>
    <property type="molecule type" value="Genomic_DNA"/>
</dbReference>
<evidence type="ECO:0000313" key="4">
    <source>
        <dbReference type="EMBL" id="WIM99322.1"/>
    </source>
</evidence>
<dbReference type="Pfam" id="PF19916">
    <property type="entry name" value="VMAP-M0"/>
    <property type="match status" value="1"/>
</dbReference>
<sequence>MTLRDGERPPSGPDAEERRRIIKAAVDRLHKSDTLRDSRSQLLLQDELERALGIRPQFAALPKFRAQVVALATVCVDHSGGLRHLADCLDMIEADATLVTALLRLADEWQAIQLLAGHDFHWMRVELDLIAVDSWLRDLAGRYRVTPVPDYCESAWQVLAHLTGDPPVPGGGRPAWLRFLEQVTGRMPAGSQQKLRKLIEDLSTDWDTTPAAPAPIPITGPVRSAYLVFQFEQYGADDDVFIMSHWWQWASPTWEPQRGEDRRVRRDELEAEVDKVVLETERRWAHLEGPVTIEFVLPSQLLNEPVDRWCWELDSASPRRLALQFPLVIRSLERIRAVQWHRVWRGRWRAVTEGVVQPGLVHRAQGQTDVQLEAALNRDGKAVVLVLSEPPLPDTTGGRQLLAGFRSGLPVIVWNRNSGPQEALCEVVESMIEVGLDDQPPGLALLPHGVAELRRTAWDEDPDEREGRIGHGLVILWDDPERQPGRDTGEVRA</sequence>
<dbReference type="InterPro" id="IPR045555">
    <property type="entry name" value="VMAP-M0"/>
</dbReference>
<name>A0ABY8WPD8_9ACTN</name>